<evidence type="ECO:0000256" key="2">
    <source>
        <dbReference type="ARBA" id="ARBA00022714"/>
    </source>
</evidence>
<dbReference type="CDD" id="cd00680">
    <property type="entry name" value="RHO_alpha_C"/>
    <property type="match status" value="1"/>
</dbReference>
<keyword evidence="8" id="KW-0503">Monooxygenase</keyword>
<evidence type="ECO:0000259" key="7">
    <source>
        <dbReference type="PROSITE" id="PS51296"/>
    </source>
</evidence>
<dbReference type="InterPro" id="IPR017941">
    <property type="entry name" value="Rieske_2Fe-2S"/>
</dbReference>
<keyword evidence="3" id="KW-0479">Metal-binding</keyword>
<keyword evidence="2" id="KW-0001">2Fe-2S</keyword>
<dbReference type="GO" id="GO:0051537">
    <property type="term" value="F:2 iron, 2 sulfur cluster binding"/>
    <property type="evidence" value="ECO:0007669"/>
    <property type="project" value="UniProtKB-KW"/>
</dbReference>
<feature type="domain" description="Rieske" evidence="7">
    <location>
        <begin position="49"/>
        <end position="162"/>
    </location>
</feature>
<protein>
    <submittedName>
        <fullName evidence="8">Choline monooxygenase</fullName>
    </submittedName>
</protein>
<dbReference type="GO" id="GO:0005506">
    <property type="term" value="F:iron ion binding"/>
    <property type="evidence" value="ECO:0007669"/>
    <property type="project" value="InterPro"/>
</dbReference>
<proteinExistence type="predicted"/>
<dbReference type="Pfam" id="PF00355">
    <property type="entry name" value="Rieske"/>
    <property type="match status" value="1"/>
</dbReference>
<dbReference type="InterPro" id="IPR001663">
    <property type="entry name" value="Rng_hydr_dOase-A"/>
</dbReference>
<evidence type="ECO:0000256" key="1">
    <source>
        <dbReference type="ARBA" id="ARBA00001962"/>
    </source>
</evidence>
<evidence type="ECO:0000313" key="9">
    <source>
        <dbReference type="Proteomes" id="UP000242133"/>
    </source>
</evidence>
<dbReference type="CDD" id="cd03469">
    <property type="entry name" value="Rieske_RO_Alpha_N"/>
    <property type="match status" value="1"/>
</dbReference>
<evidence type="ECO:0000256" key="3">
    <source>
        <dbReference type="ARBA" id="ARBA00022723"/>
    </source>
</evidence>
<evidence type="ECO:0000313" key="8">
    <source>
        <dbReference type="EMBL" id="PSL09284.1"/>
    </source>
</evidence>
<reference evidence="8 9" key="1">
    <citation type="submission" date="2018-03" db="EMBL/GenBank/DDBJ databases">
        <title>Genomic Encyclopedia of Archaeal and Bacterial Type Strains, Phase II (KMG-II): from individual species to whole genera.</title>
        <authorList>
            <person name="Goeker M."/>
        </authorList>
    </citation>
    <scope>NUCLEOTIDE SEQUENCE [LARGE SCALE GENOMIC DNA]</scope>
    <source>
        <strain evidence="8 9">DSM 17586</strain>
    </source>
</reference>
<keyword evidence="5" id="KW-0408">Iron</keyword>
<dbReference type="PANTHER" id="PTHR43756">
    <property type="entry name" value="CHOLINE MONOOXYGENASE, CHLOROPLASTIC"/>
    <property type="match status" value="1"/>
</dbReference>
<dbReference type="AlphaFoldDB" id="A0A2P8EIK0"/>
<dbReference type="Gene3D" id="2.102.10.10">
    <property type="entry name" value="Rieske [2Fe-2S] iron-sulphur domain"/>
    <property type="match status" value="1"/>
</dbReference>
<dbReference type="EMBL" id="PYGI01000033">
    <property type="protein sequence ID" value="PSL09284.1"/>
    <property type="molecule type" value="Genomic_DNA"/>
</dbReference>
<name>A0A2P8EIK0_9GAMM</name>
<keyword evidence="9" id="KW-1185">Reference proteome</keyword>
<evidence type="ECO:0000256" key="6">
    <source>
        <dbReference type="ARBA" id="ARBA00023014"/>
    </source>
</evidence>
<evidence type="ECO:0000256" key="5">
    <source>
        <dbReference type="ARBA" id="ARBA00023004"/>
    </source>
</evidence>
<dbReference type="PROSITE" id="PS51296">
    <property type="entry name" value="RIESKE"/>
    <property type="match status" value="1"/>
</dbReference>
<dbReference type="RefSeq" id="WP_211298179.1">
    <property type="nucleotide sequence ID" value="NZ_PYGI01000033.1"/>
</dbReference>
<dbReference type="PANTHER" id="PTHR43756:SF5">
    <property type="entry name" value="CHOLINE MONOOXYGENASE, CHLOROPLASTIC"/>
    <property type="match status" value="1"/>
</dbReference>
<accession>A0A2P8EIK0</accession>
<gene>
    <name evidence="8" type="ORF">CLV44_13313</name>
</gene>
<comment type="cofactor">
    <cofactor evidence="1">
        <name>Fe cation</name>
        <dbReference type="ChEBI" id="CHEBI:24875"/>
    </cofactor>
</comment>
<keyword evidence="4" id="KW-0560">Oxidoreductase</keyword>
<keyword evidence="6" id="KW-0411">Iron-sulfur</keyword>
<comment type="caution">
    <text evidence="8">The sequence shown here is derived from an EMBL/GenBank/DDBJ whole genome shotgun (WGS) entry which is preliminary data.</text>
</comment>
<dbReference type="GO" id="GO:0004497">
    <property type="term" value="F:monooxygenase activity"/>
    <property type="evidence" value="ECO:0007669"/>
    <property type="project" value="UniProtKB-KW"/>
</dbReference>
<evidence type="ECO:0000256" key="4">
    <source>
        <dbReference type="ARBA" id="ARBA00023002"/>
    </source>
</evidence>
<dbReference type="Pfam" id="PF00848">
    <property type="entry name" value="Ring_hydroxyl_A"/>
    <property type="match status" value="1"/>
</dbReference>
<dbReference type="SUPFAM" id="SSF55961">
    <property type="entry name" value="Bet v1-like"/>
    <property type="match status" value="1"/>
</dbReference>
<dbReference type="PRINTS" id="PR00090">
    <property type="entry name" value="RNGDIOXGNASE"/>
</dbReference>
<organism evidence="8 9">
    <name type="scientific">Marinobacterium halophilum</name>
    <dbReference type="NCBI Taxonomy" id="267374"/>
    <lineage>
        <taxon>Bacteria</taxon>
        <taxon>Pseudomonadati</taxon>
        <taxon>Pseudomonadota</taxon>
        <taxon>Gammaproteobacteria</taxon>
        <taxon>Oceanospirillales</taxon>
        <taxon>Oceanospirillaceae</taxon>
        <taxon>Marinobacterium</taxon>
    </lineage>
</organism>
<sequence>MTIKSHIIPMETLDDVRKPLAEAAGMPNAVYIDDSLFELERDEVLGKTWAAIGYSSDLPNNGFAKPVDFMGLPLAIMRNRDGEFNVFHNVCSHRGMILLTEETEVEGMVRCPYHSWTYDLNGNLKGTPHIGGVGVHKAEGFACEKHGLRQVRSHVWMGIVFINLSGNAQPFEDHIAPLVQRWSEFCGKDGWDNLHIAPTGSQMQLEVNCNWKLAIENYCEAYHLPWVHPSLNTYSPLDQHYNLIVNDDMSGQGSYNYNLSDVAGTRLPRFPNWPQDRLRHAEYISLYPNVLLGMQADHFFAIILEPRKKDLTVENLRLFYVGEESCGDEYAACRHSQLEAWKVVFGEDIFAVEGMQAGRQSPGFTGGVFSPVLDGPTHHFHGWVADKYAAVNND</sequence>
<dbReference type="InterPro" id="IPR036922">
    <property type="entry name" value="Rieske_2Fe-2S_sf"/>
</dbReference>
<dbReference type="Gene3D" id="3.90.380.10">
    <property type="entry name" value="Naphthalene 1,2-dioxygenase Alpha Subunit, Chain A, domain 1"/>
    <property type="match status" value="2"/>
</dbReference>
<dbReference type="InterPro" id="IPR015879">
    <property type="entry name" value="Ring_hydroxy_dOase_asu_C_dom"/>
</dbReference>
<dbReference type="SUPFAM" id="SSF50022">
    <property type="entry name" value="ISP domain"/>
    <property type="match status" value="1"/>
</dbReference>
<dbReference type="Proteomes" id="UP000242133">
    <property type="component" value="Unassembled WGS sequence"/>
</dbReference>